<comment type="caution">
    <text evidence="1">The sequence shown here is derived from an EMBL/GenBank/DDBJ whole genome shotgun (WGS) entry which is preliminary data.</text>
</comment>
<dbReference type="Proteomes" id="UP000050360">
    <property type="component" value="Unassembled WGS sequence"/>
</dbReference>
<reference evidence="1 2" key="1">
    <citation type="submission" date="2015-09" db="EMBL/GenBank/DDBJ databases">
        <title>A metagenomics-based metabolic model of nitrate-dependent anaerobic oxidation of methane by Methanoperedens-like archaea.</title>
        <authorList>
            <person name="Arshad A."/>
            <person name="Speth D.R."/>
            <person name="De Graaf R.M."/>
            <person name="Op Den Camp H.J."/>
            <person name="Jetten M.S."/>
            <person name="Welte C.U."/>
        </authorList>
    </citation>
    <scope>NUCLEOTIDE SEQUENCE [LARGE SCALE GENOMIC DNA]</scope>
</reference>
<accession>A0A0P8CKK1</accession>
<name>A0A0P8CKK1_9EURY</name>
<gene>
    <name evidence="1" type="ORF">MPEBLZ_01786</name>
</gene>
<protein>
    <submittedName>
        <fullName evidence="1">Uncharacterized protein</fullName>
    </submittedName>
</protein>
<sequence length="102" mass="11804">MEFDDDEKEHFKTSFTIETINHELPFTYEKSKDGTYYTCASDQLLEMEKGAGHIKIVQRNVPYLREKFRGPPEVAINGSLKIVQPSSDESSLIEERIGFFRV</sequence>
<evidence type="ECO:0000313" key="2">
    <source>
        <dbReference type="Proteomes" id="UP000050360"/>
    </source>
</evidence>
<evidence type="ECO:0000313" key="1">
    <source>
        <dbReference type="EMBL" id="KPQ43603.1"/>
    </source>
</evidence>
<proteinExistence type="predicted"/>
<dbReference type="EMBL" id="LKCM01000137">
    <property type="protein sequence ID" value="KPQ43603.1"/>
    <property type="molecule type" value="Genomic_DNA"/>
</dbReference>
<organism evidence="1 2">
    <name type="scientific">Candidatus Methanoperedens nitratireducens</name>
    <dbReference type="NCBI Taxonomy" id="1392998"/>
    <lineage>
        <taxon>Archaea</taxon>
        <taxon>Methanobacteriati</taxon>
        <taxon>Methanobacteriota</taxon>
        <taxon>Stenosarchaea group</taxon>
        <taxon>Methanomicrobia</taxon>
        <taxon>Methanosarcinales</taxon>
        <taxon>ANME-2 cluster</taxon>
        <taxon>Candidatus Methanoperedentaceae</taxon>
        <taxon>Candidatus Methanoperedens</taxon>
    </lineage>
</organism>
<dbReference type="AlphaFoldDB" id="A0A0P8CKK1"/>